<dbReference type="Pfam" id="PF00975">
    <property type="entry name" value="Thioesterase"/>
    <property type="match status" value="1"/>
</dbReference>
<dbReference type="InterPro" id="IPR001031">
    <property type="entry name" value="Thioesterase"/>
</dbReference>
<dbReference type="InterPro" id="IPR029058">
    <property type="entry name" value="AB_hydrolase_fold"/>
</dbReference>
<feature type="compositionally biased region" description="Basic and acidic residues" evidence="1">
    <location>
        <begin position="16"/>
        <end position="33"/>
    </location>
</feature>
<organism evidence="3 4">
    <name type="scientific">Plantactinospora endophytica</name>
    <dbReference type="NCBI Taxonomy" id="673535"/>
    <lineage>
        <taxon>Bacteria</taxon>
        <taxon>Bacillati</taxon>
        <taxon>Actinomycetota</taxon>
        <taxon>Actinomycetes</taxon>
        <taxon>Micromonosporales</taxon>
        <taxon>Micromonosporaceae</taxon>
        <taxon>Plantactinospora</taxon>
    </lineage>
</organism>
<feature type="region of interest" description="Disordered" evidence="1">
    <location>
        <begin position="1"/>
        <end position="33"/>
    </location>
</feature>
<protein>
    <recommendedName>
        <fullName evidence="2">Thioesterase TesA-like domain-containing protein</fullName>
    </recommendedName>
</protein>
<comment type="caution">
    <text evidence="3">The sequence shown here is derived from an EMBL/GenBank/DDBJ whole genome shotgun (WGS) entry which is preliminary data.</text>
</comment>
<evidence type="ECO:0000256" key="1">
    <source>
        <dbReference type="SAM" id="MobiDB-lite"/>
    </source>
</evidence>
<evidence type="ECO:0000313" key="3">
    <source>
        <dbReference type="EMBL" id="GIG87906.1"/>
    </source>
</evidence>
<name>A0ABQ4DZP8_9ACTN</name>
<dbReference type="InterPro" id="IPR020802">
    <property type="entry name" value="TesA-like"/>
</dbReference>
<dbReference type="SUPFAM" id="SSF53474">
    <property type="entry name" value="alpha/beta-Hydrolases"/>
    <property type="match status" value="1"/>
</dbReference>
<feature type="domain" description="Thioesterase TesA-like" evidence="2">
    <location>
        <begin position="59"/>
        <end position="287"/>
    </location>
</feature>
<dbReference type="Gene3D" id="3.40.50.1820">
    <property type="entry name" value="alpha/beta hydrolase"/>
    <property type="match status" value="1"/>
</dbReference>
<dbReference type="EMBL" id="BONW01000013">
    <property type="protein sequence ID" value="GIG87906.1"/>
    <property type="molecule type" value="Genomic_DNA"/>
</dbReference>
<dbReference type="SMART" id="SM00824">
    <property type="entry name" value="PKS_TE"/>
    <property type="match status" value="1"/>
</dbReference>
<dbReference type="Proteomes" id="UP000646749">
    <property type="component" value="Unassembled WGS sequence"/>
</dbReference>
<sequence length="289" mass="30997">MSTTYPMQPVATPGVGRRDERGRRDDGERARHGGDAARLVEIAVSGSRPALFWAHGISGSTSHYRPLARLLAARRDVYGLENRTAAPSYRLAESARRFAAAINECRPDGPCEILGYSIGGLVALETARQLTMAGREVALVGILDTAPPTVPVAPENTAVTLALISRGLGLEPQFDPGTVGTDSELIAMLSARAVEARILPAALAFDYVSALVRTYTSNARAAEHYRPSAYHGRAAVLLTRGGDAIRHRDLWRAFAPGISRTDVLDLDHFSLIGDAAPTVHAVIDAWLTR</sequence>
<proteinExistence type="predicted"/>
<evidence type="ECO:0000259" key="2">
    <source>
        <dbReference type="SMART" id="SM00824"/>
    </source>
</evidence>
<reference evidence="3 4" key="1">
    <citation type="submission" date="2021-01" db="EMBL/GenBank/DDBJ databases">
        <title>Whole genome shotgun sequence of Plantactinospora endophytica NBRC 110450.</title>
        <authorList>
            <person name="Komaki H."/>
            <person name="Tamura T."/>
        </authorList>
    </citation>
    <scope>NUCLEOTIDE SEQUENCE [LARGE SCALE GENOMIC DNA]</scope>
    <source>
        <strain evidence="3 4">NBRC 110450</strain>
    </source>
</reference>
<gene>
    <name evidence="3" type="ORF">Pen02_28420</name>
</gene>
<keyword evidence="4" id="KW-1185">Reference proteome</keyword>
<evidence type="ECO:0000313" key="4">
    <source>
        <dbReference type="Proteomes" id="UP000646749"/>
    </source>
</evidence>
<accession>A0ABQ4DZP8</accession>